<evidence type="ECO:0000256" key="4">
    <source>
        <dbReference type="SAM" id="MobiDB-lite"/>
    </source>
</evidence>
<evidence type="ECO:0000259" key="6">
    <source>
        <dbReference type="Pfam" id="PF08531"/>
    </source>
</evidence>
<feature type="region of interest" description="Disordered" evidence="4">
    <location>
        <begin position="42"/>
        <end position="74"/>
    </location>
</feature>
<keyword evidence="3" id="KW-0378">Hydrolase</keyword>
<evidence type="ECO:0000313" key="10">
    <source>
        <dbReference type="Proteomes" id="UP000190857"/>
    </source>
</evidence>
<dbReference type="InterPro" id="IPR008902">
    <property type="entry name" value="Rhamnosid_concanavalin"/>
</dbReference>
<dbReference type="InterPro" id="IPR016007">
    <property type="entry name" value="Alpha_rhamnosid"/>
</dbReference>
<evidence type="ECO:0000259" key="8">
    <source>
        <dbReference type="Pfam" id="PF17390"/>
    </source>
</evidence>
<dbReference type="InterPro" id="IPR013783">
    <property type="entry name" value="Ig-like_fold"/>
</dbReference>
<dbReference type="Proteomes" id="UP000190857">
    <property type="component" value="Unassembled WGS sequence"/>
</dbReference>
<reference evidence="9 10" key="1">
    <citation type="submission" date="2017-02" db="EMBL/GenBank/DDBJ databases">
        <authorList>
            <person name="Peterson S.W."/>
        </authorList>
    </citation>
    <scope>NUCLEOTIDE SEQUENCE [LARGE SCALE GENOMIC DNA]</scope>
    <source>
        <strain evidence="9 10">VKM Ac-2059</strain>
    </source>
</reference>
<dbReference type="AlphaFoldDB" id="A0A1T5ID27"/>
<dbReference type="Gene3D" id="2.60.120.260">
    <property type="entry name" value="Galactose-binding domain-like"/>
    <property type="match status" value="2"/>
</dbReference>
<keyword evidence="10" id="KW-1185">Reference proteome</keyword>
<feature type="domain" description="Alpha-L-rhamnosidase C-terminal" evidence="8">
    <location>
        <begin position="838"/>
        <end position="908"/>
    </location>
</feature>
<dbReference type="GO" id="GO:0005975">
    <property type="term" value="P:carbohydrate metabolic process"/>
    <property type="evidence" value="ECO:0007669"/>
    <property type="project" value="InterPro"/>
</dbReference>
<evidence type="ECO:0000256" key="1">
    <source>
        <dbReference type="ARBA" id="ARBA00001445"/>
    </source>
</evidence>
<dbReference type="STRING" id="123320.SAMN06309945_0266"/>
<dbReference type="Gene3D" id="2.60.40.10">
    <property type="entry name" value="Immunoglobulins"/>
    <property type="match status" value="1"/>
</dbReference>
<dbReference type="Gene3D" id="2.60.420.10">
    <property type="entry name" value="Maltose phosphorylase, domain 3"/>
    <property type="match status" value="1"/>
</dbReference>
<dbReference type="PIRSF" id="PIRSF010631">
    <property type="entry name" value="A-rhamnsds"/>
    <property type="match status" value="1"/>
</dbReference>
<dbReference type="SUPFAM" id="SSF48208">
    <property type="entry name" value="Six-hairpin glycosidases"/>
    <property type="match status" value="1"/>
</dbReference>
<evidence type="ECO:0000259" key="7">
    <source>
        <dbReference type="Pfam" id="PF17389"/>
    </source>
</evidence>
<dbReference type="OrthoDB" id="9761045at2"/>
<dbReference type="EC" id="3.2.1.40" evidence="2"/>
<feature type="domain" description="Bacterial alpha-L-rhamnosidase N-terminal" evidence="6">
    <location>
        <begin position="198"/>
        <end position="368"/>
    </location>
</feature>
<evidence type="ECO:0000313" key="9">
    <source>
        <dbReference type="EMBL" id="SKC36995.1"/>
    </source>
</evidence>
<dbReference type="PANTHER" id="PTHR33307:SF6">
    <property type="entry name" value="ALPHA-RHAMNOSIDASE (EUROFUNG)-RELATED"/>
    <property type="match status" value="1"/>
</dbReference>
<dbReference type="Gene3D" id="1.50.10.10">
    <property type="match status" value="1"/>
</dbReference>
<dbReference type="RefSeq" id="WP_159449455.1">
    <property type="nucleotide sequence ID" value="NZ_FUZP01000001.1"/>
</dbReference>
<sequence length="945" mass="101816">MFVTTPTAEYRPDGFGIGQAAPRLSWRVESEQPERAQVAYEIRRESVRPSAPSGSAAVRSDTDTSGAAETTGRVESREQIFVDWPFAPLASRERVSVSVRVWMSDESPSDWSEPLLLEAALLEADDWASDFVCVSESAPAEGVRPGYLLRSEFEVSATGLAPGDAVVGTESADAESPSRESPSRESAPSSQEGAVGLESARIYATAHGIYTLRLNGRRVGDEELAPGWTSYEHRLRYQTYDVTALLRDGANALAAELSDGWYRGRIGFHGGIWDNYGADLSLLLQLELRYSDGSLVVVPLDDAWRQSSGPVTAASLYDGERYDARLEPSGWDEPGFDDSAWARPTVLPRERFPAALEAPIGVPVRETETLAPQSVERRVNGRIRLDFGQNIAGRLRIRVAGPAGQTVTLHHAEVLEDDELAIRPLRSAPSVDSYTLRGSDGSDGSGDGVETWSPRFTIHGFRYAELEGWPGEFDPADAVAVVIHSDMERTGWFESSDALVNKLHENTVWSMRDNFVDLPTDCPQRDERLGWTGDIQVFAPAASFLYASGGVLASWLRDVEAEQSPEGAVPNFVPWIACGFPEASSAAWGDAAVIVPWTMYLRNGDRGVLDRQFASMTGWVDHLAGMADASGLIREGMQLGDWLDPAAPPEDPGAGVTDKYLVASAYLAHSARLTARAAEVLGRAEAAERYGRLADHTASAFRFEFVAPSGRLVGETATSLAVALVFDLIEDAEQRARAGARLADLVREGDYRVQTGFVGTPLICDALAVTGNTEAAYRLLLEQGCPSWLYPVTMGATTIWERWDSMLPDGTVNPGEMTSFNHYALGAVVDFLHRVLAGLAPAAPGYRALRIAPQPGASFTSARAALTTPYGAASVAWTLEAGEFVLDVVVPVGVTAEVVLPGAPADVAHIGSGTHRFTRRLHEPALAPATGDKTAPADLTTTLVG</sequence>
<dbReference type="InterPro" id="IPR035398">
    <property type="entry name" value="Bac_rhamnosid_C"/>
</dbReference>
<evidence type="ECO:0000256" key="2">
    <source>
        <dbReference type="ARBA" id="ARBA00012652"/>
    </source>
</evidence>
<dbReference type="InterPro" id="IPR012341">
    <property type="entry name" value="6hp_glycosidase-like_sf"/>
</dbReference>
<feature type="domain" description="Alpha-L-rhamnosidase six-hairpin glycosidase" evidence="7">
    <location>
        <begin position="488"/>
        <end position="835"/>
    </location>
</feature>
<feature type="region of interest" description="Disordered" evidence="4">
    <location>
        <begin position="162"/>
        <end position="194"/>
    </location>
</feature>
<dbReference type="Pfam" id="PF25788">
    <property type="entry name" value="Ig_Rha78A_N"/>
    <property type="match status" value="1"/>
</dbReference>
<proteinExistence type="predicted"/>
<evidence type="ECO:0000259" key="5">
    <source>
        <dbReference type="Pfam" id="PF05592"/>
    </source>
</evidence>
<dbReference type="Pfam" id="PF17389">
    <property type="entry name" value="Bac_rhamnosid6H"/>
    <property type="match status" value="1"/>
</dbReference>
<organism evidence="9 10">
    <name type="scientific">Okibacterium fritillariae</name>
    <dbReference type="NCBI Taxonomy" id="123320"/>
    <lineage>
        <taxon>Bacteria</taxon>
        <taxon>Bacillati</taxon>
        <taxon>Actinomycetota</taxon>
        <taxon>Actinomycetes</taxon>
        <taxon>Micrococcales</taxon>
        <taxon>Microbacteriaceae</taxon>
        <taxon>Okibacterium</taxon>
    </lineage>
</organism>
<name>A0A1T5ID27_9MICO</name>
<dbReference type="GO" id="GO:0030596">
    <property type="term" value="F:alpha-L-rhamnosidase activity"/>
    <property type="evidence" value="ECO:0007669"/>
    <property type="project" value="UniProtKB-EC"/>
</dbReference>
<dbReference type="InterPro" id="IPR013737">
    <property type="entry name" value="Bac_rhamnosid_N"/>
</dbReference>
<dbReference type="InterPro" id="IPR008928">
    <property type="entry name" value="6-hairpin_glycosidase_sf"/>
</dbReference>
<dbReference type="Pfam" id="PF05592">
    <property type="entry name" value="Bac_rhamnosid"/>
    <property type="match status" value="1"/>
</dbReference>
<dbReference type="EMBL" id="FUZP01000001">
    <property type="protein sequence ID" value="SKC36995.1"/>
    <property type="molecule type" value="Genomic_DNA"/>
</dbReference>
<evidence type="ECO:0000256" key="3">
    <source>
        <dbReference type="ARBA" id="ARBA00022801"/>
    </source>
</evidence>
<dbReference type="Pfam" id="PF17390">
    <property type="entry name" value="Bac_rhamnosid_C"/>
    <property type="match status" value="1"/>
</dbReference>
<gene>
    <name evidence="9" type="ORF">SAMN06309945_0266</name>
</gene>
<dbReference type="PANTHER" id="PTHR33307">
    <property type="entry name" value="ALPHA-RHAMNOSIDASE (EUROFUNG)"/>
    <property type="match status" value="1"/>
</dbReference>
<feature type="domain" description="Alpha-L-rhamnosidase concanavalin-like" evidence="5">
    <location>
        <begin position="381"/>
        <end position="484"/>
    </location>
</feature>
<accession>A0A1T5ID27</accession>
<comment type="catalytic activity">
    <reaction evidence="1">
        <text>Hydrolysis of terminal non-reducing alpha-L-rhamnose residues in alpha-L-rhamnosides.</text>
        <dbReference type="EC" id="3.2.1.40"/>
    </reaction>
</comment>
<protein>
    <recommendedName>
        <fullName evidence="2">alpha-L-rhamnosidase</fullName>
        <ecNumber evidence="2">3.2.1.40</ecNumber>
    </recommendedName>
</protein>
<dbReference type="Pfam" id="PF08531">
    <property type="entry name" value="Bac_rhamnosid_N"/>
    <property type="match status" value="1"/>
</dbReference>
<dbReference type="InterPro" id="IPR035396">
    <property type="entry name" value="Bac_rhamnosid6H"/>
</dbReference>